<dbReference type="AlphaFoldDB" id="X0TEF8"/>
<name>X0TEF8_9ZZZZ</name>
<protein>
    <recommendedName>
        <fullName evidence="2">Cell surface protein SprA</fullName>
    </recommendedName>
</protein>
<evidence type="ECO:0000313" key="1">
    <source>
        <dbReference type="EMBL" id="GAF74435.1"/>
    </source>
</evidence>
<proteinExistence type="predicted"/>
<organism evidence="1">
    <name type="scientific">marine sediment metagenome</name>
    <dbReference type="NCBI Taxonomy" id="412755"/>
    <lineage>
        <taxon>unclassified sequences</taxon>
        <taxon>metagenomes</taxon>
        <taxon>ecological metagenomes</taxon>
    </lineage>
</organism>
<sequence>YIPEHEINVITINEQFNPLINFDMTWKNSLTSKVELKRARTLSLSLTNNQVTELLSNEIVFGAGYRFNEVQIIIRTGGRQQEFKSDLNVRADLSIRDNKTIMRRLVENIPEPTAGQRIISVKLSADYVLSDRFNLRLFYDRVVNKPFVALTFPTANTNFGFSIRFTLTQ</sequence>
<evidence type="ECO:0008006" key="2">
    <source>
        <dbReference type="Google" id="ProtNLM"/>
    </source>
</evidence>
<comment type="caution">
    <text evidence="1">The sequence shown here is derived from an EMBL/GenBank/DDBJ whole genome shotgun (WGS) entry which is preliminary data.</text>
</comment>
<dbReference type="EMBL" id="BARS01008134">
    <property type="protein sequence ID" value="GAF74435.1"/>
    <property type="molecule type" value="Genomic_DNA"/>
</dbReference>
<accession>X0TEF8</accession>
<gene>
    <name evidence="1" type="ORF">S01H1_15574</name>
</gene>
<feature type="non-terminal residue" evidence="1">
    <location>
        <position position="1"/>
    </location>
</feature>
<reference evidence="1" key="1">
    <citation type="journal article" date="2014" name="Front. Microbiol.">
        <title>High frequency of phylogenetically diverse reductive dehalogenase-homologous genes in deep subseafloor sedimentary metagenomes.</title>
        <authorList>
            <person name="Kawai M."/>
            <person name="Futagami T."/>
            <person name="Toyoda A."/>
            <person name="Takaki Y."/>
            <person name="Nishi S."/>
            <person name="Hori S."/>
            <person name="Arai W."/>
            <person name="Tsubouchi T."/>
            <person name="Morono Y."/>
            <person name="Uchiyama I."/>
            <person name="Ito T."/>
            <person name="Fujiyama A."/>
            <person name="Inagaki F."/>
            <person name="Takami H."/>
        </authorList>
    </citation>
    <scope>NUCLEOTIDE SEQUENCE</scope>
    <source>
        <strain evidence="1">Expedition CK06-06</strain>
    </source>
</reference>